<dbReference type="RefSeq" id="WP_159173660.1">
    <property type="nucleotide sequence ID" value="NZ_LR732312.1"/>
</dbReference>
<sequence length="205" mass="24886">MTIKVIKNIRVLFREEAKRPVPLLDYLELNDLRINELLEDENRNGEFIIEFELEQDTITLSYEMHELEETSQVEYIVYFICKWKWIWQWYSKRFLEHDIPFDVYPTIIDYAKARIRPLELMEETVQELEGYTKEGLLFYYGSGPFDDFEESDQNLDQILEYDEINSKENMREQGLYFDPEMERWIQIPASLDIIEKIIRPLSNVM</sequence>
<dbReference type="Proteomes" id="UP000439752">
    <property type="component" value="Unassembled WGS sequence"/>
</dbReference>
<organism evidence="1 2">
    <name type="scientific">Exiguobacterium oxidotolerans</name>
    <dbReference type="NCBI Taxonomy" id="223958"/>
    <lineage>
        <taxon>Bacteria</taxon>
        <taxon>Bacillati</taxon>
        <taxon>Bacillota</taxon>
        <taxon>Bacilli</taxon>
        <taxon>Bacillales</taxon>
        <taxon>Bacillales Family XII. Incertae Sedis</taxon>
        <taxon>Exiguobacterium</taxon>
    </lineage>
</organism>
<reference evidence="1 2" key="1">
    <citation type="submission" date="2019-10" db="EMBL/GenBank/DDBJ databases">
        <authorList>
            <person name="Karimi E."/>
        </authorList>
    </citation>
    <scope>NUCLEOTIDE SEQUENCE [LARGE SCALE GENOMIC DNA]</scope>
    <source>
        <strain evidence="1">Exiguobacterium sp. 9Y</strain>
    </source>
</reference>
<evidence type="ECO:0000313" key="1">
    <source>
        <dbReference type="EMBL" id="VWX37690.1"/>
    </source>
</evidence>
<protein>
    <submittedName>
        <fullName evidence="1">Uncharacterized protein</fullName>
    </submittedName>
</protein>
<name>A0A653IEL0_9BACL</name>
<gene>
    <name evidence="1" type="ORF">EXIGUO9Y_340017</name>
</gene>
<proteinExistence type="predicted"/>
<keyword evidence="2" id="KW-1185">Reference proteome</keyword>
<dbReference type="AlphaFoldDB" id="A0A653IEL0"/>
<evidence type="ECO:0000313" key="2">
    <source>
        <dbReference type="Proteomes" id="UP000439752"/>
    </source>
</evidence>
<accession>A0A653IEL0</accession>
<dbReference type="EMBL" id="CABWKQ010000028">
    <property type="protein sequence ID" value="VWX37690.1"/>
    <property type="molecule type" value="Genomic_DNA"/>
</dbReference>